<dbReference type="OrthoDB" id="7888869at2"/>
<organism evidence="2 3">
    <name type="scientific">Glycomyces harbinensis</name>
    <dbReference type="NCBI Taxonomy" id="58114"/>
    <lineage>
        <taxon>Bacteria</taxon>
        <taxon>Bacillati</taxon>
        <taxon>Actinomycetota</taxon>
        <taxon>Actinomycetes</taxon>
        <taxon>Glycomycetales</taxon>
        <taxon>Glycomycetaceae</taxon>
        <taxon>Glycomyces</taxon>
    </lineage>
</organism>
<dbReference type="STRING" id="58114.SAMN05216270_110115"/>
<dbReference type="Proteomes" id="UP000198949">
    <property type="component" value="Unassembled WGS sequence"/>
</dbReference>
<dbReference type="AlphaFoldDB" id="A0A1G6Z8K8"/>
<dbReference type="PROSITE" id="PS51257">
    <property type="entry name" value="PROKAR_LIPOPROTEIN"/>
    <property type="match status" value="1"/>
</dbReference>
<dbReference type="Gene3D" id="3.10.105.10">
    <property type="entry name" value="Dipeptide-binding Protein, Domain 3"/>
    <property type="match status" value="1"/>
</dbReference>
<gene>
    <name evidence="2" type="ORF">SAMN05216270_110115</name>
</gene>
<evidence type="ECO:0000313" key="3">
    <source>
        <dbReference type="Proteomes" id="UP000198949"/>
    </source>
</evidence>
<dbReference type="GO" id="GO:1904680">
    <property type="term" value="F:peptide transmembrane transporter activity"/>
    <property type="evidence" value="ECO:0007669"/>
    <property type="project" value="TreeGrafter"/>
</dbReference>
<keyword evidence="3" id="KW-1185">Reference proteome</keyword>
<evidence type="ECO:0000313" key="2">
    <source>
        <dbReference type="EMBL" id="SDD98920.1"/>
    </source>
</evidence>
<accession>A0A1G6Z8K8</accession>
<dbReference type="PANTHER" id="PTHR30290">
    <property type="entry name" value="PERIPLASMIC BINDING COMPONENT OF ABC TRANSPORTER"/>
    <property type="match status" value="1"/>
</dbReference>
<dbReference type="Gene3D" id="3.40.190.10">
    <property type="entry name" value="Periplasmic binding protein-like II"/>
    <property type="match status" value="1"/>
</dbReference>
<dbReference type="InterPro" id="IPR039424">
    <property type="entry name" value="SBP_5"/>
</dbReference>
<protein>
    <submittedName>
        <fullName evidence="2">Peptide/nickel transport system substrate-binding protein</fullName>
    </submittedName>
</protein>
<dbReference type="GO" id="GO:0015833">
    <property type="term" value="P:peptide transport"/>
    <property type="evidence" value="ECO:0007669"/>
    <property type="project" value="TreeGrafter"/>
</dbReference>
<reference evidence="3" key="1">
    <citation type="submission" date="2016-10" db="EMBL/GenBank/DDBJ databases">
        <authorList>
            <person name="Varghese N."/>
            <person name="Submissions S."/>
        </authorList>
    </citation>
    <scope>NUCLEOTIDE SEQUENCE [LARGE SCALE GENOMIC DNA]</scope>
    <source>
        <strain evidence="3">CGMCC 4.3516</strain>
    </source>
</reference>
<dbReference type="SUPFAM" id="SSF53850">
    <property type="entry name" value="Periplasmic binding protein-like II"/>
    <property type="match status" value="1"/>
</dbReference>
<name>A0A1G6Z8K8_9ACTN</name>
<evidence type="ECO:0000259" key="1">
    <source>
        <dbReference type="Pfam" id="PF00496"/>
    </source>
</evidence>
<dbReference type="InterPro" id="IPR000914">
    <property type="entry name" value="SBP_5_dom"/>
</dbReference>
<sequence>MALTRRAFGGLTIGGSSALMLAACGGDDENGGGEASGELEWAIAYPWEAWNENTSTGNNSAGHLAMTPMIPVGSVGYDFDPEGNVFYDDAIFEGEPQLISEEPMQVQVTLKEGAQWSDGKPVRLEDFIFQWHSLSGNPEHANQEKALPADTAWGAGIESIEETEPGVIVFTFVAGNIDPEWKFTGGVYLPSHYAEEEGGFATWATDPEVMGDAITWFNENLWTVVTGPYKPVDNKLGEYIVFEPNEKYQGSKKAKFTKLTMRPVTGIEAEVTELRQGTIAGCWPNDFSLEILEQLDENPEEWSYETYAGATWSHLDFNVRNKFLKDVVLRQAVFQTINTAEIKERAFPGTEVPWLGNHFFTEESPYYEDYLTPAKQGTGDIEGAKAALTTAGYTWDGDEKLIAPDGETVVFNFRFATSNEIRKLTGEVIQAQLAPLGIDLELKGFGDEDFAGTLSSHDFDLIVFSWVGSPAFTTAPSQYFSTESASNYGGYDDATINELLPKVRGTFDMDESADYANQISAQAVAQALTLPLYSSPLSVIWNTKLVELTDPVNPASQAGPVWNVREWQAPE</sequence>
<dbReference type="Pfam" id="PF00496">
    <property type="entry name" value="SBP_bac_5"/>
    <property type="match status" value="1"/>
</dbReference>
<dbReference type="RefSeq" id="WP_091037899.1">
    <property type="nucleotide sequence ID" value="NZ_FNAD01000010.1"/>
</dbReference>
<proteinExistence type="predicted"/>
<dbReference type="PANTHER" id="PTHR30290:SF65">
    <property type="entry name" value="MONOACYL PHOSPHATIDYLINOSITOL TETRAMANNOSIDE-BINDING PROTEIN LPQW-RELATED"/>
    <property type="match status" value="1"/>
</dbReference>
<feature type="domain" description="Solute-binding protein family 5" evidence="1">
    <location>
        <begin position="99"/>
        <end position="485"/>
    </location>
</feature>
<dbReference type="EMBL" id="FNAD01000010">
    <property type="protein sequence ID" value="SDD98920.1"/>
    <property type="molecule type" value="Genomic_DNA"/>
</dbReference>